<dbReference type="AlphaFoldDB" id="H0XGB6"/>
<dbReference type="Pfam" id="PF03009">
    <property type="entry name" value="GDPD"/>
    <property type="match status" value="1"/>
</dbReference>
<reference evidence="12" key="1">
    <citation type="submission" date="2011-03" db="EMBL/GenBank/DDBJ databases">
        <title>Version 3 of the genome sequence of Otolemur garnettii (Bushbaby).</title>
        <authorList>
            <consortium name="The Broad Institute Genome Sequencing Platform"/>
            <person name="Di Palma F."/>
            <person name="Johnson J."/>
            <person name="Lander E.S."/>
            <person name="Lindblad-Toh K."/>
            <person name="Jaffe D.B."/>
            <person name="Gnerre S."/>
            <person name="MacCallum I."/>
            <person name="Przybylski D."/>
            <person name="Ribeiro F.J."/>
            <person name="Burton J.N."/>
            <person name="Walker B.J."/>
            <person name="Sharpe T."/>
            <person name="Hall G."/>
        </authorList>
    </citation>
    <scope>NUCLEOTIDE SEQUENCE [LARGE SCALE GENOMIC DNA]</scope>
</reference>
<evidence type="ECO:0000313" key="12">
    <source>
        <dbReference type="Proteomes" id="UP000005225"/>
    </source>
</evidence>
<dbReference type="GO" id="GO:0006629">
    <property type="term" value="P:lipid metabolic process"/>
    <property type="evidence" value="ECO:0007669"/>
    <property type="project" value="InterPro"/>
</dbReference>
<feature type="compositionally biased region" description="Polar residues" evidence="8">
    <location>
        <begin position="591"/>
        <end position="603"/>
    </location>
</feature>
<dbReference type="eggNOG" id="KOG2258">
    <property type="taxonomic scope" value="Eukaryota"/>
</dbReference>
<feature type="transmembrane region" description="Helical" evidence="9">
    <location>
        <begin position="70"/>
        <end position="88"/>
    </location>
</feature>
<proteinExistence type="inferred from homology"/>
<dbReference type="GO" id="GO:0008889">
    <property type="term" value="F:glycerophosphodiester phosphodiesterase activity"/>
    <property type="evidence" value="ECO:0007669"/>
    <property type="project" value="TreeGrafter"/>
</dbReference>
<evidence type="ECO:0000256" key="4">
    <source>
        <dbReference type="ARBA" id="ARBA00022801"/>
    </source>
</evidence>
<dbReference type="GeneTree" id="ENSGT00940000156251"/>
<keyword evidence="5 9" id="KW-1133">Transmembrane helix</keyword>
<evidence type="ECO:0000259" key="10">
    <source>
        <dbReference type="PROSITE" id="PS51704"/>
    </source>
</evidence>
<feature type="region of interest" description="Disordered" evidence="8">
    <location>
        <begin position="548"/>
        <end position="620"/>
    </location>
</feature>
<feature type="transmembrane region" description="Helical" evidence="9">
    <location>
        <begin position="28"/>
        <end position="58"/>
    </location>
</feature>
<dbReference type="PANTHER" id="PTHR23344:SF13">
    <property type="entry name" value="GLYCEROPHOSPHODIESTER PHOSPHODIESTERASE DOMAIN-CONTAINING PROTEIN 4"/>
    <property type="match status" value="1"/>
</dbReference>
<dbReference type="PROSITE" id="PS51704">
    <property type="entry name" value="GP_PDE"/>
    <property type="match status" value="1"/>
</dbReference>
<evidence type="ECO:0000256" key="5">
    <source>
        <dbReference type="ARBA" id="ARBA00022989"/>
    </source>
</evidence>
<feature type="region of interest" description="Disordered" evidence="8">
    <location>
        <begin position="512"/>
        <end position="536"/>
    </location>
</feature>
<accession>H0XGB6</accession>
<dbReference type="EMBL" id="AAQR03000986">
    <property type="status" value="NOT_ANNOTATED_CDS"/>
    <property type="molecule type" value="Genomic_DNA"/>
</dbReference>
<feature type="compositionally biased region" description="Polar residues" evidence="8">
    <location>
        <begin position="512"/>
        <end position="535"/>
    </location>
</feature>
<keyword evidence="12" id="KW-1185">Reference proteome</keyword>
<dbReference type="HOGENOM" id="CLU_024259_2_0_1"/>
<evidence type="ECO:0000256" key="7">
    <source>
        <dbReference type="ARBA" id="ARBA00023180"/>
    </source>
</evidence>
<feature type="transmembrane region" description="Helical" evidence="9">
    <location>
        <begin position="108"/>
        <end position="132"/>
    </location>
</feature>
<keyword evidence="3 9" id="KW-0812">Transmembrane</keyword>
<reference evidence="11" key="3">
    <citation type="submission" date="2025-09" db="UniProtKB">
        <authorList>
            <consortium name="Ensembl"/>
        </authorList>
    </citation>
    <scope>IDENTIFICATION</scope>
</reference>
<dbReference type="SUPFAM" id="SSF51695">
    <property type="entry name" value="PLC-like phosphodiesterases"/>
    <property type="match status" value="1"/>
</dbReference>
<reference evidence="11" key="2">
    <citation type="submission" date="2025-08" db="UniProtKB">
        <authorList>
            <consortium name="Ensembl"/>
        </authorList>
    </citation>
    <scope>IDENTIFICATION</scope>
</reference>
<dbReference type="Gene3D" id="3.20.20.190">
    <property type="entry name" value="Phosphatidylinositol (PI) phosphodiesterase"/>
    <property type="match status" value="1"/>
</dbReference>
<dbReference type="InterPro" id="IPR017946">
    <property type="entry name" value="PLC-like_Pdiesterase_TIM-brl"/>
</dbReference>
<keyword evidence="6 9" id="KW-0472">Membrane</keyword>
<keyword evidence="4" id="KW-0378">Hydrolase</keyword>
<dbReference type="OMA" id="HDRRYVR"/>
<organism evidence="11 12">
    <name type="scientific">Otolemur garnettii</name>
    <name type="common">Small-eared galago</name>
    <name type="synonym">Garnett's greater bushbaby</name>
    <dbReference type="NCBI Taxonomy" id="30611"/>
    <lineage>
        <taxon>Eukaryota</taxon>
        <taxon>Metazoa</taxon>
        <taxon>Chordata</taxon>
        <taxon>Craniata</taxon>
        <taxon>Vertebrata</taxon>
        <taxon>Euteleostomi</taxon>
        <taxon>Mammalia</taxon>
        <taxon>Eutheria</taxon>
        <taxon>Euarchontoglires</taxon>
        <taxon>Primates</taxon>
        <taxon>Strepsirrhini</taxon>
        <taxon>Lorisiformes</taxon>
        <taxon>Galagidae</taxon>
        <taxon>Otolemur</taxon>
    </lineage>
</organism>
<evidence type="ECO:0000256" key="3">
    <source>
        <dbReference type="ARBA" id="ARBA00022692"/>
    </source>
</evidence>
<sequence>FLLYLTAFVQGEFLIFNDLVFFIGTGQWIFWSIIFLSVAGIMAAYTSLLLLLGFLLIWEGIRLYLHWCHKILILLVILLCIFFMIVLRKFWNNRWLVAGLSLQVIAPYVHLCSVALMVILSWPLALYLTHLEREVRIRRHKMTRLEKKRLKRCNILLTFSGMQVAIGLPFLLILLCLYLMPLRIYSPCIQEKEDLGPKPFVFGHRGAPMLGPENTMMSFEKAVEHGANGLETDVYISYDAVPFLMHDYDLRRTTNIMEVLPDAAFMHPAFFNWSFLSTLNAGEWFVQPQRRPFFNMKRLSEEDKKRARSQSIPKLADLLKLAKKEKKFVIFDLNGPPPKHPFRNSFVRQVVKVILASQIEQQQIFWLPSHDMAYVKYMAPGFQHIGRTLSIENLTRENVSRINVDYKDILFSHKIRDYIKANIKINLYIINEPWLFSMAWCASINSVTTDNISLLSQINHPYFFMTPRFYMLLWLLTDIISAIFIFGIFYFYWQREAKRGQLFEIASIHTGSGSTNLSEAASRSSMNPSTRTKSPWSLDAFNPALTKNSKEYGVPSKKPAPITNSVTPLKPATRDIQPPAPSPSPRAPSYKATNKATLQTTVPAWQADKPTVPSTGALRP</sequence>
<keyword evidence="7" id="KW-0325">Glycoprotein</keyword>
<dbReference type="EMBL" id="AAQR03000985">
    <property type="status" value="NOT_ANNOTATED_CDS"/>
    <property type="molecule type" value="Genomic_DNA"/>
</dbReference>
<feature type="transmembrane region" description="Helical" evidence="9">
    <location>
        <begin position="469"/>
        <end position="493"/>
    </location>
</feature>
<dbReference type="Ensembl" id="ENSOGAT00000016880.2">
    <property type="protein sequence ID" value="ENSOGAP00000015112.2"/>
    <property type="gene ID" value="ENSOGAG00000016874.2"/>
</dbReference>
<dbReference type="PANTHER" id="PTHR23344">
    <property type="entry name" value="GLYCEROPHOSPHORYL DIESTER PHOSPHODIESTERASE"/>
    <property type="match status" value="1"/>
</dbReference>
<feature type="domain" description="GP-PDE" evidence="10">
    <location>
        <begin position="199"/>
        <end position="459"/>
    </location>
</feature>
<dbReference type="InterPro" id="IPR030395">
    <property type="entry name" value="GP_PDE_dom"/>
</dbReference>
<dbReference type="FunCoup" id="H0XGB6">
    <property type="interactions" value="34"/>
</dbReference>
<dbReference type="InParanoid" id="H0XGB6"/>
<evidence type="ECO:0000313" key="11">
    <source>
        <dbReference type="Ensembl" id="ENSOGAP00000015112.2"/>
    </source>
</evidence>
<dbReference type="EMBL" id="AAQR03000987">
    <property type="status" value="NOT_ANNOTATED_CDS"/>
    <property type="molecule type" value="Genomic_DNA"/>
</dbReference>
<name>H0XGB6_OTOGA</name>
<dbReference type="EMBL" id="AAQR03000989">
    <property type="status" value="NOT_ANNOTATED_CDS"/>
    <property type="molecule type" value="Genomic_DNA"/>
</dbReference>
<comment type="subcellular location">
    <subcellularLocation>
        <location evidence="1">Membrane</location>
        <topology evidence="1">Multi-pass membrane protein</topology>
    </subcellularLocation>
</comment>
<evidence type="ECO:0000256" key="6">
    <source>
        <dbReference type="ARBA" id="ARBA00023136"/>
    </source>
</evidence>
<protein>
    <submittedName>
        <fullName evidence="11">Glycerophosphodiester phosphodiesterase domain containing 4</fullName>
    </submittedName>
</protein>
<evidence type="ECO:0000256" key="8">
    <source>
        <dbReference type="SAM" id="MobiDB-lite"/>
    </source>
</evidence>
<dbReference type="Proteomes" id="UP000005225">
    <property type="component" value="Unassembled WGS sequence"/>
</dbReference>
<dbReference type="GO" id="GO:0016020">
    <property type="term" value="C:membrane"/>
    <property type="evidence" value="ECO:0007669"/>
    <property type="project" value="UniProtKB-SubCell"/>
</dbReference>
<evidence type="ECO:0000256" key="2">
    <source>
        <dbReference type="ARBA" id="ARBA00007277"/>
    </source>
</evidence>
<feature type="transmembrane region" description="Helical" evidence="9">
    <location>
        <begin position="153"/>
        <end position="180"/>
    </location>
</feature>
<dbReference type="EMBL" id="AAQR03000988">
    <property type="status" value="NOT_ANNOTATED_CDS"/>
    <property type="molecule type" value="Genomic_DNA"/>
</dbReference>
<evidence type="ECO:0000256" key="1">
    <source>
        <dbReference type="ARBA" id="ARBA00004141"/>
    </source>
</evidence>
<evidence type="ECO:0000256" key="9">
    <source>
        <dbReference type="SAM" id="Phobius"/>
    </source>
</evidence>
<dbReference type="EMBL" id="AAQR03000984">
    <property type="status" value="NOT_ANNOTATED_CDS"/>
    <property type="molecule type" value="Genomic_DNA"/>
</dbReference>
<comment type="similarity">
    <text evidence="2">Belongs to the glycerophosphoryl diester phosphodiesterase family.</text>
</comment>